<dbReference type="Pfam" id="PF10087">
    <property type="entry name" value="DUF2325"/>
    <property type="match status" value="1"/>
</dbReference>
<comment type="similarity">
    <text evidence="1">Belongs to the UPF0751 family.</text>
</comment>
<dbReference type="InterPro" id="IPR016772">
    <property type="entry name" value="UCP020408"/>
</dbReference>
<evidence type="ECO:0000313" key="2">
    <source>
        <dbReference type="EMBL" id="MFC0273619.1"/>
    </source>
</evidence>
<reference evidence="2 3" key="1">
    <citation type="submission" date="2024-09" db="EMBL/GenBank/DDBJ databases">
        <authorList>
            <person name="Sun Q."/>
            <person name="Mori K."/>
        </authorList>
    </citation>
    <scope>NUCLEOTIDE SEQUENCE [LARGE SCALE GENOMIC DNA]</scope>
    <source>
        <strain evidence="2 3">CCM 7228</strain>
    </source>
</reference>
<keyword evidence="3" id="KW-1185">Reference proteome</keyword>
<name>A0ABV6GIW4_9BACI</name>
<protein>
    <submittedName>
        <fullName evidence="2">DUF2325 domain-containing protein</fullName>
    </submittedName>
</protein>
<sequence>MNIGLILESAKTEMTTIISALTIENIENKRSEIEKYFTFIESLSHLPQIKSLSIDEIDDEKKIKPITTNKVSMEEKEKNHLGKEKIGDNSKIGNEYIFERKLKGGFLPDLDGGYFIPEKMVRDMQVEHKDKIKIISETPGYPKTLYRFELVEKGNQIDADRVQHYFCKVEKEAGELTICDSQSGTIKLDEIPYTFIVSQNDKDKYHLQKGDIVDIAYYKENPNGTMKVIFKYDLVEEASPLMTTEYRKLVSTERLEKKKNSIDRKTPKEYPLSTHMLKNKSVLVVGGMKRHKDYKEAFESIGAEFYALTGDEGHERMSAVVSKADIVAISIGECSHAASIFTVETCKQRGIPFSSTHRSGIQSILFCAEAAIRKGTEVKEIEYTNH</sequence>
<proteinExistence type="inferred from homology"/>
<accession>A0ABV6GIW4</accession>
<gene>
    <name evidence="2" type="ORF">ACFFIX_19695</name>
</gene>
<comment type="caution">
    <text evidence="2">The sequence shown here is derived from an EMBL/GenBank/DDBJ whole genome shotgun (WGS) entry which is preliminary data.</text>
</comment>
<evidence type="ECO:0000256" key="1">
    <source>
        <dbReference type="ARBA" id="ARBA00007189"/>
    </source>
</evidence>
<dbReference type="Proteomes" id="UP001589854">
    <property type="component" value="Unassembled WGS sequence"/>
</dbReference>
<evidence type="ECO:0000313" key="3">
    <source>
        <dbReference type="Proteomes" id="UP001589854"/>
    </source>
</evidence>
<organism evidence="2 3">
    <name type="scientific">Metabacillus herbersteinensis</name>
    <dbReference type="NCBI Taxonomy" id="283816"/>
    <lineage>
        <taxon>Bacteria</taxon>
        <taxon>Bacillati</taxon>
        <taxon>Bacillota</taxon>
        <taxon>Bacilli</taxon>
        <taxon>Bacillales</taxon>
        <taxon>Bacillaceae</taxon>
        <taxon>Metabacillus</taxon>
    </lineage>
</organism>
<dbReference type="EMBL" id="JBHLVO010000022">
    <property type="protein sequence ID" value="MFC0273619.1"/>
    <property type="molecule type" value="Genomic_DNA"/>
</dbReference>
<dbReference type="RefSeq" id="WP_378937103.1">
    <property type="nucleotide sequence ID" value="NZ_JBHLVO010000022.1"/>
</dbReference>